<dbReference type="EMBL" id="WKQP01000044">
    <property type="protein sequence ID" value="MSC61590.1"/>
    <property type="molecule type" value="Genomic_DNA"/>
</dbReference>
<organism evidence="1 4">
    <name type="scientific">Agathobacter rectalis</name>
    <dbReference type="NCBI Taxonomy" id="39491"/>
    <lineage>
        <taxon>Bacteria</taxon>
        <taxon>Bacillati</taxon>
        <taxon>Bacillota</taxon>
        <taxon>Clostridia</taxon>
        <taxon>Lachnospirales</taxon>
        <taxon>Lachnospiraceae</taxon>
        <taxon>Agathobacter</taxon>
    </lineage>
</organism>
<dbReference type="AlphaFoldDB" id="A0A174GCV1"/>
<sequence length="49" mass="5874">MEKFTSLSNIELMYIDGGFNAKGVWHKFTKKIKSCWDSFYQGFSDYNFY</sequence>
<dbReference type="Proteomes" id="UP001197741">
    <property type="component" value="Unassembled WGS sequence"/>
</dbReference>
<gene>
    <name evidence="1" type="ORF">ERS852417_02642</name>
    <name evidence="3" type="ORF">GKE07_15680</name>
    <name evidence="2" type="ORF">LIZ82_12135</name>
</gene>
<dbReference type="EMBL" id="CYYW01000025">
    <property type="protein sequence ID" value="CUO58916.1"/>
    <property type="molecule type" value="Genomic_DNA"/>
</dbReference>
<dbReference type="Proteomes" id="UP000095384">
    <property type="component" value="Unassembled WGS sequence"/>
</dbReference>
<dbReference type="Proteomes" id="UP000479563">
    <property type="component" value="Unassembled WGS sequence"/>
</dbReference>
<reference evidence="3 5" key="2">
    <citation type="journal article" date="2019" name="Nat. Med.">
        <title>A library of human gut bacterial isolates paired with longitudinal multiomics data enables mechanistic microbiome research.</title>
        <authorList>
            <person name="Poyet M."/>
            <person name="Groussin M."/>
            <person name="Gibbons S.M."/>
            <person name="Avila-Pacheco J."/>
            <person name="Jiang X."/>
            <person name="Kearney S.M."/>
            <person name="Perrotta A.R."/>
            <person name="Berdy B."/>
            <person name="Zhao S."/>
            <person name="Lieberman T.D."/>
            <person name="Swanson P.K."/>
            <person name="Smith M."/>
            <person name="Roesemann S."/>
            <person name="Alexander J.E."/>
            <person name="Rich S.A."/>
            <person name="Livny J."/>
            <person name="Vlamakis H."/>
            <person name="Clish C."/>
            <person name="Bullock K."/>
            <person name="Deik A."/>
            <person name="Scott J."/>
            <person name="Pierce K.A."/>
            <person name="Xavier R.J."/>
            <person name="Alm E.J."/>
        </authorList>
    </citation>
    <scope>NUCLEOTIDE SEQUENCE [LARGE SCALE GENOMIC DNA]</scope>
    <source>
        <strain evidence="3 5">BIOML-A11</strain>
    </source>
</reference>
<reference evidence="2" key="3">
    <citation type="submission" date="2021-10" db="EMBL/GenBank/DDBJ databases">
        <title>Collection of gut derived symbiotic bacterial strains cultured from healthy donors.</title>
        <authorList>
            <person name="Lin H."/>
            <person name="Littmann E."/>
            <person name="Kohout C."/>
            <person name="Pamer E.G."/>
        </authorList>
    </citation>
    <scope>NUCLEOTIDE SEQUENCE</scope>
    <source>
        <strain evidence="2">DFI.7.28A</strain>
    </source>
</reference>
<proteinExistence type="predicted"/>
<evidence type="ECO:0000313" key="1">
    <source>
        <dbReference type="EMBL" id="CUO58916.1"/>
    </source>
</evidence>
<evidence type="ECO:0000313" key="2">
    <source>
        <dbReference type="EMBL" id="MCB6961629.1"/>
    </source>
</evidence>
<dbReference type="EMBL" id="JAJCJQ010000022">
    <property type="protein sequence ID" value="MCB6961629.1"/>
    <property type="molecule type" value="Genomic_DNA"/>
</dbReference>
<reference evidence="1 4" key="1">
    <citation type="submission" date="2015-09" db="EMBL/GenBank/DDBJ databases">
        <authorList>
            <consortium name="Pathogen Informatics"/>
        </authorList>
    </citation>
    <scope>NUCLEOTIDE SEQUENCE [LARGE SCALE GENOMIC DNA]</scope>
    <source>
        <strain evidence="1 4">2789STDY5608860</strain>
    </source>
</reference>
<evidence type="ECO:0000313" key="3">
    <source>
        <dbReference type="EMBL" id="MSC61590.1"/>
    </source>
</evidence>
<evidence type="ECO:0000313" key="4">
    <source>
        <dbReference type="Proteomes" id="UP000095384"/>
    </source>
</evidence>
<dbReference type="RefSeq" id="WP_154267588.1">
    <property type="nucleotide sequence ID" value="NZ_CYYW01000025.1"/>
</dbReference>
<protein>
    <submittedName>
        <fullName evidence="2">Bacteriocin class II family protein</fullName>
    </submittedName>
</protein>
<accession>A0A174GCV1</accession>
<evidence type="ECO:0000313" key="5">
    <source>
        <dbReference type="Proteomes" id="UP000479563"/>
    </source>
</evidence>
<name>A0A174GCV1_9FIRM</name>